<reference evidence="1" key="1">
    <citation type="submission" date="2020-07" db="EMBL/GenBank/DDBJ databases">
        <title>Genome sequence and genetic diversity analysis of an under-domesticated orphan crop, white fonio (Digitaria exilis).</title>
        <authorList>
            <person name="Bennetzen J.L."/>
            <person name="Chen S."/>
            <person name="Ma X."/>
            <person name="Wang X."/>
            <person name="Yssel A.E.J."/>
            <person name="Chaluvadi S.R."/>
            <person name="Johnson M."/>
            <person name="Gangashetty P."/>
            <person name="Hamidou F."/>
            <person name="Sanogo M.D."/>
            <person name="Zwaenepoel A."/>
            <person name="Wallace J."/>
            <person name="Van De Peer Y."/>
            <person name="Van Deynze A."/>
        </authorList>
    </citation>
    <scope>NUCLEOTIDE SEQUENCE</scope>
    <source>
        <tissue evidence="1">Leaves</tissue>
    </source>
</reference>
<dbReference type="Proteomes" id="UP000636709">
    <property type="component" value="Unassembled WGS sequence"/>
</dbReference>
<dbReference type="EMBL" id="JACEFO010001899">
    <property type="protein sequence ID" value="KAF8695073.1"/>
    <property type="molecule type" value="Genomic_DNA"/>
</dbReference>
<comment type="caution">
    <text evidence="1">The sequence shown here is derived from an EMBL/GenBank/DDBJ whole genome shotgun (WGS) entry which is preliminary data.</text>
</comment>
<dbReference type="OrthoDB" id="10524329at2759"/>
<dbReference type="AlphaFoldDB" id="A0A835EL22"/>
<evidence type="ECO:0000313" key="1">
    <source>
        <dbReference type="EMBL" id="KAF8695073.1"/>
    </source>
</evidence>
<keyword evidence="2" id="KW-1185">Reference proteome</keyword>
<evidence type="ECO:0000313" key="2">
    <source>
        <dbReference type="Proteomes" id="UP000636709"/>
    </source>
</evidence>
<accession>A0A835EL22</accession>
<name>A0A835EL22_9POAL</name>
<gene>
    <name evidence="1" type="ORF">HU200_037681</name>
</gene>
<protein>
    <submittedName>
        <fullName evidence="1">Uncharacterized protein</fullName>
    </submittedName>
</protein>
<proteinExistence type="predicted"/>
<sequence>MSSGVHSMTPMTMNQTPWNTRLADRTRLTVKLRGQGIPSSVVASVTAITVWSSQWNWPSMPMWSAEWRWKMSSCCANAAAATSCDTASRIGALALSRWMVTAAKMSSAREMDACSKLWRWSDGMVPSTSNGWCFAGPMTSSMRMDITVPMMISMSSRWRTPRTGNQTGAEYELGRSRKRRVWLNSCHRPMRRKPAPGATCPTRVPMAVSPRFWLWRAACTSTKWYGQDERRWWWRRVEREGL</sequence>
<organism evidence="1 2">
    <name type="scientific">Digitaria exilis</name>
    <dbReference type="NCBI Taxonomy" id="1010633"/>
    <lineage>
        <taxon>Eukaryota</taxon>
        <taxon>Viridiplantae</taxon>
        <taxon>Streptophyta</taxon>
        <taxon>Embryophyta</taxon>
        <taxon>Tracheophyta</taxon>
        <taxon>Spermatophyta</taxon>
        <taxon>Magnoliopsida</taxon>
        <taxon>Liliopsida</taxon>
        <taxon>Poales</taxon>
        <taxon>Poaceae</taxon>
        <taxon>PACMAD clade</taxon>
        <taxon>Panicoideae</taxon>
        <taxon>Panicodae</taxon>
        <taxon>Paniceae</taxon>
        <taxon>Anthephorinae</taxon>
        <taxon>Digitaria</taxon>
    </lineage>
</organism>